<name>A0A2W2ASQ4_9HYPH</name>
<feature type="domain" description="Glucose/Sorbosone dehydrogenase" evidence="2">
    <location>
        <begin position="36"/>
        <end position="358"/>
    </location>
</feature>
<feature type="chain" id="PRO_5015990299" evidence="1">
    <location>
        <begin position="24"/>
        <end position="370"/>
    </location>
</feature>
<protein>
    <submittedName>
        <fullName evidence="3">PQQ-dependent sugar dehydrogenase</fullName>
    </submittedName>
</protein>
<gene>
    <name evidence="3" type="ORF">DK847_17035</name>
</gene>
<comment type="caution">
    <text evidence="3">The sequence shown here is derived from an EMBL/GenBank/DDBJ whole genome shotgun (WGS) entry which is preliminary data.</text>
</comment>
<dbReference type="InterPro" id="IPR011041">
    <property type="entry name" value="Quinoprot_gluc/sorb_DH_b-prop"/>
</dbReference>
<keyword evidence="4" id="KW-1185">Reference proteome</keyword>
<organism evidence="3 4">
    <name type="scientific">Aestuariivirga litoralis</name>
    <dbReference type="NCBI Taxonomy" id="2650924"/>
    <lineage>
        <taxon>Bacteria</taxon>
        <taxon>Pseudomonadati</taxon>
        <taxon>Pseudomonadota</taxon>
        <taxon>Alphaproteobacteria</taxon>
        <taxon>Hyphomicrobiales</taxon>
        <taxon>Aestuariivirgaceae</taxon>
        <taxon>Aestuariivirga</taxon>
    </lineage>
</organism>
<dbReference type="EMBL" id="QKVK01000009">
    <property type="protein sequence ID" value="PZF75550.1"/>
    <property type="molecule type" value="Genomic_DNA"/>
</dbReference>
<dbReference type="InterPro" id="IPR012938">
    <property type="entry name" value="Glc/Sorbosone_DH"/>
</dbReference>
<dbReference type="Gene3D" id="2.120.10.30">
    <property type="entry name" value="TolB, C-terminal domain"/>
    <property type="match status" value="1"/>
</dbReference>
<dbReference type="InterPro" id="IPR011042">
    <property type="entry name" value="6-blade_b-propeller_TolB-like"/>
</dbReference>
<feature type="signal peptide" evidence="1">
    <location>
        <begin position="1"/>
        <end position="23"/>
    </location>
</feature>
<evidence type="ECO:0000256" key="1">
    <source>
        <dbReference type="SAM" id="SignalP"/>
    </source>
</evidence>
<dbReference type="PANTHER" id="PTHR19328">
    <property type="entry name" value="HEDGEHOG-INTERACTING PROTEIN"/>
    <property type="match status" value="1"/>
</dbReference>
<dbReference type="RefSeq" id="WP_111199744.1">
    <property type="nucleotide sequence ID" value="NZ_QKVK01000009.1"/>
</dbReference>
<dbReference type="AlphaFoldDB" id="A0A2W2ASQ4"/>
<dbReference type="Pfam" id="PF07995">
    <property type="entry name" value="GSDH"/>
    <property type="match status" value="1"/>
</dbReference>
<evidence type="ECO:0000259" key="2">
    <source>
        <dbReference type="Pfam" id="PF07995"/>
    </source>
</evidence>
<accession>A0A2W2ASQ4</accession>
<dbReference type="Proteomes" id="UP000248795">
    <property type="component" value="Unassembled WGS sequence"/>
</dbReference>
<dbReference type="PANTHER" id="PTHR19328:SF75">
    <property type="entry name" value="ALDOSE SUGAR DEHYDROGENASE YLII"/>
    <property type="match status" value="1"/>
</dbReference>
<reference evidence="4" key="1">
    <citation type="submission" date="2018-06" db="EMBL/GenBank/DDBJ databases">
        <title>Aestuariibacter litoralis strain KCTC 52945T.</title>
        <authorList>
            <person name="Li X."/>
            <person name="Salam N."/>
            <person name="Li J.-L."/>
            <person name="Chen Y.-M."/>
            <person name="Yang Z.-W."/>
            <person name="Zhang L.-Y."/>
            <person name="Han M.-X."/>
            <person name="Xiao M."/>
            <person name="Li W.-J."/>
        </authorList>
    </citation>
    <scope>NUCLEOTIDE SEQUENCE [LARGE SCALE GENOMIC DNA]</scope>
    <source>
        <strain evidence="4">KCTC 52945</strain>
    </source>
</reference>
<evidence type="ECO:0000313" key="4">
    <source>
        <dbReference type="Proteomes" id="UP000248795"/>
    </source>
</evidence>
<evidence type="ECO:0000313" key="3">
    <source>
        <dbReference type="EMBL" id="PZF75550.1"/>
    </source>
</evidence>
<sequence>MIDRRSLLASLLAVPLAPLAARASSNVTLETVAEGLDHPWSFAFLPEGPILVTERKGNLRTIASDGKLSEPISGLPEVAAGGQGGLLDIALHPNFATTRLVFLSFAEPREEGKNGTSVMRGRLSEDLRSLSDVKVIFREQPAYKGGAHFGSRLAFDRTGALFVTTGDRLNLRPLVQQTDNHIGKVIRITEDGGIPPDNPKVAGWLPEIWSIGHRNLQGATIHPETGRLWTTEHGAKGGDELNHPEAGRNYGWPVITYSREYSGEPIGEGLTETPGMEQPVHVWTPSIGPSGMVFYTGDRYSNWKGDLFVGALALKHVARLKLDGDKVIEEEKLFDGEARFRDVRQGPDGFFYVLTDEAAPKGRVMRVVAG</sequence>
<dbReference type="SUPFAM" id="SSF50952">
    <property type="entry name" value="Soluble quinoprotein glucose dehydrogenase"/>
    <property type="match status" value="1"/>
</dbReference>
<proteinExistence type="predicted"/>
<keyword evidence="1" id="KW-0732">Signal</keyword>